<dbReference type="GO" id="GO:0003729">
    <property type="term" value="F:mRNA binding"/>
    <property type="evidence" value="ECO:0007669"/>
    <property type="project" value="TreeGrafter"/>
</dbReference>
<comment type="caution">
    <text evidence="7">The sequence shown here is derived from an EMBL/GenBank/DDBJ whole genome shotgun (WGS) entry which is preliminary data.</text>
</comment>
<organism evidence="7 8">
    <name type="scientific">Bos mutus</name>
    <name type="common">wild yak</name>
    <dbReference type="NCBI Taxonomy" id="72004"/>
    <lineage>
        <taxon>Eukaryota</taxon>
        <taxon>Metazoa</taxon>
        <taxon>Chordata</taxon>
        <taxon>Craniata</taxon>
        <taxon>Vertebrata</taxon>
        <taxon>Euteleostomi</taxon>
        <taxon>Mammalia</taxon>
        <taxon>Eutheria</taxon>
        <taxon>Laurasiatheria</taxon>
        <taxon>Artiodactyla</taxon>
        <taxon>Ruminantia</taxon>
        <taxon>Pecora</taxon>
        <taxon>Bovidae</taxon>
        <taxon>Bovinae</taxon>
        <taxon>Bos</taxon>
    </lineage>
</organism>
<name>A0A6B0RMK9_9CETA</name>
<evidence type="ECO:0000256" key="4">
    <source>
        <dbReference type="ARBA" id="ARBA00023274"/>
    </source>
</evidence>
<evidence type="ECO:0000256" key="5">
    <source>
        <dbReference type="PROSITE-ProRule" id="PRU00869"/>
    </source>
</evidence>
<protein>
    <recommendedName>
        <fullName evidence="6">TFG box profile domain-containing protein</fullName>
    </recommendedName>
</protein>
<evidence type="ECO:0000256" key="3">
    <source>
        <dbReference type="ARBA" id="ARBA00022845"/>
    </source>
</evidence>
<evidence type="ECO:0000259" key="6">
    <source>
        <dbReference type="PROSITE" id="PS51536"/>
    </source>
</evidence>
<feature type="short sequence motif" description="TFG box" evidence="5">
    <location>
        <begin position="121"/>
        <end position="141"/>
    </location>
</feature>
<evidence type="ECO:0000256" key="1">
    <source>
        <dbReference type="ARBA" id="ARBA00010415"/>
    </source>
</evidence>
<accession>A0A6B0RMK9</accession>
<dbReference type="PANTHER" id="PTHR13586">
    <property type="entry name" value="SCD6 PROTEIN-RELATED"/>
    <property type="match status" value="1"/>
</dbReference>
<dbReference type="Proteomes" id="UP000322234">
    <property type="component" value="Unassembled WGS sequence"/>
</dbReference>
<evidence type="ECO:0000313" key="7">
    <source>
        <dbReference type="EMBL" id="MXQ91348.1"/>
    </source>
</evidence>
<dbReference type="EMBL" id="VBQZ03000070">
    <property type="protein sequence ID" value="MXQ91348.1"/>
    <property type="molecule type" value="Genomic_DNA"/>
</dbReference>
<dbReference type="SUPFAM" id="SSF50182">
    <property type="entry name" value="Sm-like ribonucleoproteins"/>
    <property type="match status" value="1"/>
</dbReference>
<dbReference type="PANTHER" id="PTHR13586:SF1">
    <property type="entry name" value="PROTEIN LSM14 HOMOLOG B"/>
    <property type="match status" value="1"/>
</dbReference>
<keyword evidence="8" id="KW-1185">Reference proteome</keyword>
<comment type="similarity">
    <text evidence="1">Belongs to the LSM14 family.</text>
</comment>
<dbReference type="InterPro" id="IPR019050">
    <property type="entry name" value="FDF_dom"/>
</dbReference>
<evidence type="ECO:0000256" key="2">
    <source>
        <dbReference type="ARBA" id="ARBA00022473"/>
    </source>
</evidence>
<sequence>MSSSSGTLNLGSKISVISKAQIRYEGILYTINWDNATVELAKFEGNFDFERADAFSREELDKEFKKKLNFQDDKAEKGEEKDLDVVTQSEEAPAEEDRLGPWCYYKSKSFDNISSELKTSSRRTTWAEKRKLNTETFGVSGRFLRGCSFWGGFRGRLNLLNKDDGKGGELEMVWEKQIQKTDRKKMEEVFQQKFTQTLDEKVWVQDGHKTKSNPFKT</sequence>
<dbReference type="SMART" id="SM01271">
    <property type="entry name" value="LSM14"/>
    <property type="match status" value="1"/>
</dbReference>
<dbReference type="Pfam" id="PF12701">
    <property type="entry name" value="LSM14"/>
    <property type="match status" value="1"/>
</dbReference>
<keyword evidence="2" id="KW-0217">Developmental protein</keyword>
<dbReference type="GO" id="GO:1990904">
    <property type="term" value="C:ribonucleoprotein complex"/>
    <property type="evidence" value="ECO:0007669"/>
    <property type="project" value="UniProtKB-KW"/>
</dbReference>
<dbReference type="InterPro" id="IPR010920">
    <property type="entry name" value="LSM_dom_sf"/>
</dbReference>
<dbReference type="PROSITE" id="PS51536">
    <property type="entry name" value="TFG"/>
    <property type="match status" value="1"/>
</dbReference>
<reference evidence="7" key="1">
    <citation type="submission" date="2019-10" db="EMBL/GenBank/DDBJ databases">
        <title>The sequence and de novo assembly of the wild yak genome.</title>
        <authorList>
            <person name="Liu Y."/>
        </authorList>
    </citation>
    <scope>NUCLEOTIDE SEQUENCE [LARGE SCALE GENOMIC DNA]</scope>
    <source>
        <strain evidence="7">WY2019</strain>
    </source>
</reference>
<dbReference type="AlphaFoldDB" id="A0A6B0RMK9"/>
<dbReference type="GO" id="GO:0006417">
    <property type="term" value="P:regulation of translation"/>
    <property type="evidence" value="ECO:0007669"/>
    <property type="project" value="UniProtKB-KW"/>
</dbReference>
<feature type="domain" description="TFG box profile" evidence="6">
    <location>
        <begin position="121"/>
        <end position="141"/>
    </location>
</feature>
<keyword evidence="3" id="KW-0810">Translation regulation</keyword>
<dbReference type="Gene3D" id="2.30.30.100">
    <property type="match status" value="1"/>
</dbReference>
<evidence type="ECO:0000313" key="8">
    <source>
        <dbReference type="Proteomes" id="UP000322234"/>
    </source>
</evidence>
<proteinExistence type="inferred from homology"/>
<dbReference type="InterPro" id="IPR025609">
    <property type="entry name" value="Lsm14-like_N"/>
</dbReference>
<dbReference type="InterPro" id="IPR025768">
    <property type="entry name" value="TFG_box"/>
</dbReference>
<keyword evidence="4" id="KW-0687">Ribonucleoprotein</keyword>
<dbReference type="SMART" id="SM01199">
    <property type="entry name" value="FDF"/>
    <property type="match status" value="1"/>
</dbReference>
<gene>
    <name evidence="7" type="ORF">E5288_WYG015540</name>
</gene>